<sequence>MKTLSYSYRWRIAIFRGLIRTGKGLLYSLVNSVGDTLEHLSQYSHPIVMATSQTLEQMTKQTGVALIRGYQKYLSPHKGFCCSHRVLYGGDSCSQYVKNMLIEQDLRSAISLSRQRFSACKTAKIILRAETLEEKRRREQNNSQWNCSCSPGGCIDECIPDCDDLGCEPDCEPDCDCG</sequence>
<dbReference type="GeneID" id="301682064"/>
<protein>
    <recommendedName>
        <fullName evidence="3">Membrane protein insertion efficiency factor YidD</fullName>
    </recommendedName>
</protein>
<accession>A0A5M3T0V0</accession>
<dbReference type="RefSeq" id="WP_216646506.1">
    <property type="nucleotide sequence ID" value="NZ_BIMW01000061.1"/>
</dbReference>
<organism evidence="1 2">
    <name type="scientific">Limnospira platensis NIES-46</name>
    <dbReference type="NCBI Taxonomy" id="1236695"/>
    <lineage>
        <taxon>Bacteria</taxon>
        <taxon>Bacillati</taxon>
        <taxon>Cyanobacteriota</taxon>
        <taxon>Cyanophyceae</taxon>
        <taxon>Oscillatoriophycideae</taxon>
        <taxon>Oscillatoriales</taxon>
        <taxon>Sirenicapillariaceae</taxon>
        <taxon>Limnospira</taxon>
    </lineage>
</organism>
<dbReference type="EMBL" id="BIMW01000061">
    <property type="protein sequence ID" value="GCE93114.1"/>
    <property type="molecule type" value="Genomic_DNA"/>
</dbReference>
<proteinExistence type="predicted"/>
<dbReference type="InterPro" id="IPR002696">
    <property type="entry name" value="Membr_insert_effic_factor_YidD"/>
</dbReference>
<reference evidence="1 2" key="1">
    <citation type="journal article" date="2019" name="J Genomics">
        <title>The Draft Genome of a Hydrogen-producing Cyanobacterium, Arthrospira platensis NIES-46.</title>
        <authorList>
            <person name="Suzuki S."/>
            <person name="Yamaguchi H."/>
            <person name="Kawachi M."/>
        </authorList>
    </citation>
    <scope>NUCLEOTIDE SEQUENCE [LARGE SCALE GENOMIC DNA]</scope>
    <source>
        <strain evidence="1 2">NIES-46</strain>
    </source>
</reference>
<evidence type="ECO:0008006" key="3">
    <source>
        <dbReference type="Google" id="ProtNLM"/>
    </source>
</evidence>
<dbReference type="NCBIfam" id="TIGR00278">
    <property type="entry name" value="membrane protein insertion efficiency factor YidD"/>
    <property type="match status" value="1"/>
</dbReference>
<evidence type="ECO:0000313" key="2">
    <source>
        <dbReference type="Proteomes" id="UP000326169"/>
    </source>
</evidence>
<dbReference type="SMART" id="SM01234">
    <property type="entry name" value="Haemolytic"/>
    <property type="match status" value="1"/>
</dbReference>
<evidence type="ECO:0000313" key="1">
    <source>
        <dbReference type="EMBL" id="GCE93114.1"/>
    </source>
</evidence>
<name>A0A5M3T0V0_LIMPL</name>
<comment type="caution">
    <text evidence="1">The sequence shown here is derived from an EMBL/GenBank/DDBJ whole genome shotgun (WGS) entry which is preliminary data.</text>
</comment>
<dbReference type="Proteomes" id="UP000326169">
    <property type="component" value="Unassembled WGS sequence"/>
</dbReference>
<keyword evidence="2" id="KW-1185">Reference proteome</keyword>
<gene>
    <name evidence="1" type="ORF">NIES46_11630</name>
</gene>